<accession>A0ABU0YH52</accession>
<keyword evidence="1" id="KW-1133">Transmembrane helix</keyword>
<organism evidence="4 5">
    <name type="scientific">Dongia sedimenti</name>
    <dbReference type="NCBI Taxonomy" id="3064282"/>
    <lineage>
        <taxon>Bacteria</taxon>
        <taxon>Pseudomonadati</taxon>
        <taxon>Pseudomonadota</taxon>
        <taxon>Alphaproteobacteria</taxon>
        <taxon>Rhodospirillales</taxon>
        <taxon>Dongiaceae</taxon>
        <taxon>Dongia</taxon>
    </lineage>
</organism>
<dbReference type="PANTHER" id="PTHR35152:SF1">
    <property type="entry name" value="DOMAIN SIGNALLING PROTEIN, PUTATIVE (AFU_ORTHOLOGUE AFUA_5G11310)-RELATED"/>
    <property type="match status" value="1"/>
</dbReference>
<keyword evidence="5" id="KW-1185">Reference proteome</keyword>
<dbReference type="Pfam" id="PF03707">
    <property type="entry name" value="MHYT"/>
    <property type="match status" value="2"/>
</dbReference>
<feature type="domain" description="MHYT" evidence="2">
    <location>
        <begin position="5"/>
        <end position="193"/>
    </location>
</feature>
<gene>
    <name evidence="4" type="ORF">Q8A70_05165</name>
</gene>
<dbReference type="SMART" id="SM00850">
    <property type="entry name" value="LytTR"/>
    <property type="match status" value="1"/>
</dbReference>
<feature type="transmembrane region" description="Helical" evidence="1">
    <location>
        <begin position="6"/>
        <end position="25"/>
    </location>
</feature>
<dbReference type="EMBL" id="JAUYVI010000002">
    <property type="protein sequence ID" value="MDQ7247041.1"/>
    <property type="molecule type" value="Genomic_DNA"/>
</dbReference>
<evidence type="ECO:0000259" key="3">
    <source>
        <dbReference type="PROSITE" id="PS50930"/>
    </source>
</evidence>
<feature type="transmembrane region" description="Helical" evidence="1">
    <location>
        <begin position="75"/>
        <end position="96"/>
    </location>
</feature>
<feature type="transmembrane region" description="Helical" evidence="1">
    <location>
        <begin position="209"/>
        <end position="231"/>
    </location>
</feature>
<dbReference type="PROSITE" id="PS50924">
    <property type="entry name" value="MHYT"/>
    <property type="match status" value="1"/>
</dbReference>
<evidence type="ECO:0000313" key="5">
    <source>
        <dbReference type="Proteomes" id="UP001230156"/>
    </source>
</evidence>
<feature type="transmembrane region" description="Helical" evidence="1">
    <location>
        <begin position="103"/>
        <end position="124"/>
    </location>
</feature>
<dbReference type="InterPro" id="IPR007492">
    <property type="entry name" value="LytTR_DNA-bd_dom"/>
</dbReference>
<dbReference type="PANTHER" id="PTHR35152">
    <property type="entry name" value="DOMAIN SIGNALLING PROTEIN, PUTATIVE (AFU_ORTHOLOGUE AFUA_5G11310)-RELATED"/>
    <property type="match status" value="1"/>
</dbReference>
<dbReference type="RefSeq" id="WP_379954451.1">
    <property type="nucleotide sequence ID" value="NZ_JAUYVI010000002.1"/>
</dbReference>
<evidence type="ECO:0000256" key="1">
    <source>
        <dbReference type="PROSITE-ProRule" id="PRU00244"/>
    </source>
</evidence>
<name>A0ABU0YH52_9PROT</name>
<feature type="transmembrane region" description="Helical" evidence="1">
    <location>
        <begin position="168"/>
        <end position="189"/>
    </location>
</feature>
<feature type="domain" description="HTH LytTR-type" evidence="3">
    <location>
        <begin position="282"/>
        <end position="387"/>
    </location>
</feature>
<feature type="transmembrane region" description="Helical" evidence="1">
    <location>
        <begin position="136"/>
        <end position="156"/>
    </location>
</feature>
<protein>
    <submittedName>
        <fullName evidence="4">MHYT domain-containing protein</fullName>
    </submittedName>
</protein>
<comment type="caution">
    <text evidence="4">The sequence shown here is derived from an EMBL/GenBank/DDBJ whole genome shotgun (WGS) entry which is preliminary data.</text>
</comment>
<proteinExistence type="predicted"/>
<dbReference type="Gene3D" id="2.40.50.1020">
    <property type="entry name" value="LytTr DNA-binding domain"/>
    <property type="match status" value="1"/>
</dbReference>
<keyword evidence="1" id="KW-0812">Transmembrane</keyword>
<dbReference type="PIRSF" id="PIRSF036615">
    <property type="entry name" value="MHYT_LytTR"/>
    <property type="match status" value="1"/>
</dbReference>
<feature type="transmembrane region" description="Helical" evidence="1">
    <location>
        <begin position="46"/>
        <end position="69"/>
    </location>
</feature>
<reference evidence="5" key="1">
    <citation type="submission" date="2023-08" db="EMBL/GenBank/DDBJ databases">
        <title>Rhodospirillaceae gen. nov., a novel taxon isolated from the Yangtze River Yuezi River estuary sludge.</title>
        <authorList>
            <person name="Ruan L."/>
        </authorList>
    </citation>
    <scope>NUCLEOTIDE SEQUENCE [LARGE SCALE GENOMIC DNA]</scope>
    <source>
        <strain evidence="5">R-7</strain>
    </source>
</reference>
<dbReference type="Proteomes" id="UP001230156">
    <property type="component" value="Unassembled WGS sequence"/>
</dbReference>
<dbReference type="InterPro" id="IPR012073">
    <property type="entry name" value="LytTR_MHYT"/>
</dbReference>
<dbReference type="InterPro" id="IPR005330">
    <property type="entry name" value="MHYT_dom"/>
</dbReference>
<dbReference type="PROSITE" id="PS50930">
    <property type="entry name" value="HTH_LYTTR"/>
    <property type="match status" value="1"/>
</dbReference>
<keyword evidence="1" id="KW-0472">Membrane</keyword>
<evidence type="ECO:0000313" key="4">
    <source>
        <dbReference type="EMBL" id="MDQ7247041.1"/>
    </source>
</evidence>
<dbReference type="Pfam" id="PF04397">
    <property type="entry name" value="LytTR"/>
    <property type="match status" value="1"/>
</dbReference>
<evidence type="ECO:0000259" key="2">
    <source>
        <dbReference type="PROSITE" id="PS50924"/>
    </source>
</evidence>
<sequence>MLFSYDPMLVVASVLVAIMASFTGLRLAGDLSALPAPARRIRIAEAACALGGGIWSMHFVGMLALRLPVSISYEALNTLSSVLVSILITGLGLSFVHMGERRLWRTAVSGTLIGLGIVTMHYIGMRAIGGNCLVEYGPAGILLSSGIAILSSIAVVQIAYRRRTLLQVSLAAVLLGITISSMHYTAMAFTRFIPVSELVGLAQPMIQDGYLALIVALAAFVVCGLFLLTALPLPAAGWIAAPAGAPIAAAFAAPEPQVASKPAAPKPAAPRAQPDAADKLRLPYEQGGLTFFLEAARITAIQAEGHYTRLYEGQESHFCPWSISKVEETVAGRNFLRTHRSFLVNLEHARAFQRKHDKVFLVVPGPEDNLVPVSRGHVPEVRKALGL</sequence>